<dbReference type="GO" id="GO:0016740">
    <property type="term" value="F:transferase activity"/>
    <property type="evidence" value="ECO:0007669"/>
    <property type="project" value="UniProtKB-KW"/>
</dbReference>
<dbReference type="Proteomes" id="UP000294616">
    <property type="component" value="Unassembled WGS sequence"/>
</dbReference>
<dbReference type="Gene3D" id="3.90.550.10">
    <property type="entry name" value="Spore Coat Polysaccharide Biosynthesis Protein SpsA, Chain A"/>
    <property type="match status" value="1"/>
</dbReference>
<dbReference type="AlphaFoldDB" id="A0A4R1LWA1"/>
<dbReference type="InterPro" id="IPR029044">
    <property type="entry name" value="Nucleotide-diphossugar_trans"/>
</dbReference>
<name>A0A4R1LWA1_9SPHI</name>
<dbReference type="OrthoDB" id="9785375at2"/>
<evidence type="ECO:0000313" key="2">
    <source>
        <dbReference type="Proteomes" id="UP000294616"/>
    </source>
</evidence>
<dbReference type="RefSeq" id="WP_132222921.1">
    <property type="nucleotide sequence ID" value="NZ_SMGO01000002.1"/>
</dbReference>
<reference evidence="1 2" key="1">
    <citation type="submission" date="2019-03" db="EMBL/GenBank/DDBJ databases">
        <title>Genomic Encyclopedia of Archaeal and Bacterial Type Strains, Phase II (KMG-II): from individual species to whole genera.</title>
        <authorList>
            <person name="Goeker M."/>
        </authorList>
    </citation>
    <scope>NUCLEOTIDE SEQUENCE [LARGE SCALE GENOMIC DNA]</scope>
    <source>
        <strain evidence="1 2">DSM 22554</strain>
    </source>
</reference>
<dbReference type="EMBL" id="SMGO01000002">
    <property type="protein sequence ID" value="TCK82790.1"/>
    <property type="molecule type" value="Genomic_DNA"/>
</dbReference>
<accession>A0A4R1LWA1</accession>
<organism evidence="1 2">
    <name type="scientific">Albibacterium bauzanense</name>
    <dbReference type="NCBI Taxonomy" id="653929"/>
    <lineage>
        <taxon>Bacteria</taxon>
        <taxon>Pseudomonadati</taxon>
        <taxon>Bacteroidota</taxon>
        <taxon>Sphingobacteriia</taxon>
        <taxon>Sphingobacteriales</taxon>
        <taxon>Sphingobacteriaceae</taxon>
        <taxon>Albibacterium</taxon>
    </lineage>
</organism>
<gene>
    <name evidence="1" type="ORF">C8N28_1375</name>
</gene>
<dbReference type="SUPFAM" id="SSF53448">
    <property type="entry name" value="Nucleotide-diphospho-sugar transferases"/>
    <property type="match status" value="1"/>
</dbReference>
<protein>
    <submittedName>
        <fullName evidence="1">Glycosyl transferase family 2</fullName>
    </submittedName>
</protein>
<evidence type="ECO:0000313" key="1">
    <source>
        <dbReference type="EMBL" id="TCK82790.1"/>
    </source>
</evidence>
<comment type="caution">
    <text evidence="1">The sequence shown here is derived from an EMBL/GenBank/DDBJ whole genome shotgun (WGS) entry which is preliminary data.</text>
</comment>
<sequence>MQHLAPIALFVYNRPEHTRRTISFLQKNLLADESRLFIYSDAAKDEADRKKVDETRELIKTFDGFKSVKIIERKENYGLAASIIDGVSELTKEYGKVIVFEDDLLASPFTLRYFNEALRTYQTEERVMQISAYMFPLKDAEKLPETFFFRATTSWGWATWERAWNHFEPNVSLLYQQFDQNKIRDFSIDGSMNYWKQLLDFKSHKNNSWSIRWYASVFLNKGLVLHPRESLIDNIGHDGTGVHSIIEDTYQVTISRKPVHNFASEIKENKEALAAIKLFFKHRKGSLFKRGKKFLINTWYQFFKS</sequence>
<proteinExistence type="predicted"/>
<keyword evidence="2" id="KW-1185">Reference proteome</keyword>
<keyword evidence="1" id="KW-0808">Transferase</keyword>